<dbReference type="InterPro" id="IPR023562">
    <property type="entry name" value="ClpP/TepA"/>
</dbReference>
<evidence type="ECO:0000256" key="4">
    <source>
        <dbReference type="ARBA" id="ARBA00022801"/>
    </source>
</evidence>
<evidence type="ECO:0000256" key="3">
    <source>
        <dbReference type="ARBA" id="ARBA00022670"/>
    </source>
</evidence>
<dbReference type="Pfam" id="PF00574">
    <property type="entry name" value="CLP_protease"/>
    <property type="match status" value="1"/>
</dbReference>
<evidence type="ECO:0000313" key="7">
    <source>
        <dbReference type="EMBL" id="HBH1543731.1"/>
    </source>
</evidence>
<dbReference type="GO" id="GO:0004176">
    <property type="term" value="F:ATP-dependent peptidase activity"/>
    <property type="evidence" value="ECO:0007669"/>
    <property type="project" value="InterPro"/>
</dbReference>
<dbReference type="NCBIfam" id="NF045542">
    <property type="entry name" value="Clp_rel_HeadMat"/>
    <property type="match status" value="1"/>
</dbReference>
<dbReference type="EMBL" id="DAEPXK010000046">
    <property type="protein sequence ID" value="HBH1543731.1"/>
    <property type="molecule type" value="Genomic_DNA"/>
</dbReference>
<evidence type="ECO:0000256" key="1">
    <source>
        <dbReference type="ARBA" id="ARBA00007039"/>
    </source>
</evidence>
<proteinExistence type="inferred from homology"/>
<dbReference type="GO" id="GO:0006515">
    <property type="term" value="P:protein quality control for misfolded or incompletely synthesized proteins"/>
    <property type="evidence" value="ECO:0007669"/>
    <property type="project" value="TreeGrafter"/>
</dbReference>
<reference evidence="7" key="1">
    <citation type="journal article" date="2018" name="Genome Biol.">
        <title>SKESA: strategic k-mer extension for scrupulous assemblies.</title>
        <authorList>
            <person name="Souvorov A."/>
            <person name="Agarwala R."/>
            <person name="Lipman D.J."/>
        </authorList>
    </citation>
    <scope>NUCLEOTIDE SEQUENCE</scope>
    <source>
        <strain evidence="7">HN1000</strain>
    </source>
</reference>
<keyword evidence="2" id="KW-0963">Cytoplasm</keyword>
<keyword evidence="5" id="KW-0720">Serine protease</keyword>
<name>A0AAN5VNQ4_CLODI</name>
<protein>
    <recommendedName>
        <fullName evidence="6">ATP-dependent Clp protease proteolytic subunit</fullName>
    </recommendedName>
</protein>
<dbReference type="PRINTS" id="PR00127">
    <property type="entry name" value="CLPPROTEASEP"/>
</dbReference>
<sequence length="241" mass="27423">MNKEMIKLKNSKNDNLSSVLEIKNETKDNAELYFYGDIVSSWLGAWDDTDQYPESIKKFLDNVKGKDLDIYINSGGGSVFAGMAIYNMLKRHKGFKTVYIDGLAASIASVIALAGDKVIIPSNAYFMIHKPWCNVYGNSNELREQAEILDKIEEGIINVYSENLSLDVNIEDIKNMLNNETWLTGEEAIKYFNMEISDNVNAVACLSEMYDKYLKVPKNINKNTKNYDIEKEKLLLELDLI</sequence>
<evidence type="ECO:0000256" key="6">
    <source>
        <dbReference type="RuleBase" id="RU003567"/>
    </source>
</evidence>
<comment type="similarity">
    <text evidence="1 6">Belongs to the peptidase S14 family.</text>
</comment>
<evidence type="ECO:0000256" key="2">
    <source>
        <dbReference type="ARBA" id="ARBA00022490"/>
    </source>
</evidence>
<dbReference type="InterPro" id="IPR029045">
    <property type="entry name" value="ClpP/crotonase-like_dom_sf"/>
</dbReference>
<dbReference type="GO" id="GO:0004252">
    <property type="term" value="F:serine-type endopeptidase activity"/>
    <property type="evidence" value="ECO:0007669"/>
    <property type="project" value="InterPro"/>
</dbReference>
<accession>A0AAN5VNQ4</accession>
<keyword evidence="3 7" id="KW-0645">Protease</keyword>
<dbReference type="GO" id="GO:0009368">
    <property type="term" value="C:endopeptidase Clp complex"/>
    <property type="evidence" value="ECO:0007669"/>
    <property type="project" value="TreeGrafter"/>
</dbReference>
<keyword evidence="4" id="KW-0378">Hydrolase</keyword>
<organism evidence="7 8">
    <name type="scientific">Clostridioides difficile</name>
    <name type="common">Peptoclostridium difficile</name>
    <dbReference type="NCBI Taxonomy" id="1496"/>
    <lineage>
        <taxon>Bacteria</taxon>
        <taxon>Bacillati</taxon>
        <taxon>Bacillota</taxon>
        <taxon>Clostridia</taxon>
        <taxon>Peptostreptococcales</taxon>
        <taxon>Peptostreptococcaceae</taxon>
        <taxon>Clostridioides</taxon>
    </lineage>
</organism>
<dbReference type="Proteomes" id="UP000878956">
    <property type="component" value="Unassembled WGS sequence"/>
</dbReference>
<dbReference type="PANTHER" id="PTHR10381">
    <property type="entry name" value="ATP-DEPENDENT CLP PROTEASE PROTEOLYTIC SUBUNIT"/>
    <property type="match status" value="1"/>
</dbReference>
<dbReference type="AlphaFoldDB" id="A0AAN5VNQ4"/>
<gene>
    <name evidence="7" type="ORF">KRM00_003263</name>
</gene>
<reference evidence="7" key="2">
    <citation type="submission" date="2021-06" db="EMBL/GenBank/DDBJ databases">
        <authorList>
            <consortium name="NCBI Pathogen Detection Project"/>
        </authorList>
    </citation>
    <scope>NUCLEOTIDE SEQUENCE</scope>
    <source>
        <strain evidence="7">HN1000</strain>
    </source>
</reference>
<evidence type="ECO:0000256" key="5">
    <source>
        <dbReference type="ARBA" id="ARBA00022825"/>
    </source>
</evidence>
<dbReference type="CDD" id="cd07016">
    <property type="entry name" value="S14_ClpP_1"/>
    <property type="match status" value="1"/>
</dbReference>
<dbReference type="Gene3D" id="3.90.226.10">
    <property type="entry name" value="2-enoyl-CoA Hydratase, Chain A, domain 1"/>
    <property type="match status" value="1"/>
</dbReference>
<dbReference type="PANTHER" id="PTHR10381:SF70">
    <property type="entry name" value="ATP-DEPENDENT CLP PROTEASE PROTEOLYTIC SUBUNIT"/>
    <property type="match status" value="1"/>
</dbReference>
<dbReference type="InterPro" id="IPR001907">
    <property type="entry name" value="ClpP"/>
</dbReference>
<dbReference type="GO" id="GO:0051117">
    <property type="term" value="F:ATPase binding"/>
    <property type="evidence" value="ECO:0007669"/>
    <property type="project" value="TreeGrafter"/>
</dbReference>
<evidence type="ECO:0000313" key="8">
    <source>
        <dbReference type="Proteomes" id="UP000878956"/>
    </source>
</evidence>
<comment type="caution">
    <text evidence="7">The sequence shown here is derived from an EMBL/GenBank/DDBJ whole genome shotgun (WGS) entry which is preliminary data.</text>
</comment>
<dbReference type="SUPFAM" id="SSF52096">
    <property type="entry name" value="ClpP/crotonase"/>
    <property type="match status" value="1"/>
</dbReference>